<feature type="compositionally biased region" description="Polar residues" evidence="1">
    <location>
        <begin position="8"/>
        <end position="17"/>
    </location>
</feature>
<dbReference type="Proteomes" id="UP000253606">
    <property type="component" value="Chromosome"/>
</dbReference>
<feature type="region of interest" description="Disordered" evidence="1">
    <location>
        <begin position="1"/>
        <end position="22"/>
    </location>
</feature>
<reference evidence="2 3" key="1">
    <citation type="journal article" date="2018" name="Front. Microbiol.">
        <title>Hydrolytic Capabilities as a Key to Environmental Success: Chitinolytic and Cellulolytic Acidobacteria From Acidic Sub-arctic Soils and Boreal Peatlands.</title>
        <authorList>
            <person name="Belova S.E."/>
            <person name="Ravin N.V."/>
            <person name="Pankratov T.A."/>
            <person name="Rakitin A.L."/>
            <person name="Ivanova A.A."/>
            <person name="Beletsky A.V."/>
            <person name="Mardanov A.V."/>
            <person name="Sinninghe Damste J.S."/>
            <person name="Dedysh S.N."/>
        </authorList>
    </citation>
    <scope>NUCLEOTIDE SEQUENCE [LARGE SCALE GENOMIC DNA]</scope>
    <source>
        <strain evidence="2 3">SBC82</strain>
    </source>
</reference>
<organism evidence="2 3">
    <name type="scientific">Acidisarcina polymorpha</name>
    <dbReference type="NCBI Taxonomy" id="2211140"/>
    <lineage>
        <taxon>Bacteria</taxon>
        <taxon>Pseudomonadati</taxon>
        <taxon>Acidobacteriota</taxon>
        <taxon>Terriglobia</taxon>
        <taxon>Terriglobales</taxon>
        <taxon>Acidobacteriaceae</taxon>
        <taxon>Acidisarcina</taxon>
    </lineage>
</organism>
<protein>
    <submittedName>
        <fullName evidence="2">Uncharacterized protein</fullName>
    </submittedName>
</protein>
<dbReference type="EMBL" id="CP030840">
    <property type="protein sequence ID" value="AXC14574.1"/>
    <property type="molecule type" value="Genomic_DNA"/>
</dbReference>
<name>A0A2Z5G795_9BACT</name>
<evidence type="ECO:0000313" key="2">
    <source>
        <dbReference type="EMBL" id="AXC14574.1"/>
    </source>
</evidence>
<feature type="region of interest" description="Disordered" evidence="1">
    <location>
        <begin position="43"/>
        <end position="66"/>
    </location>
</feature>
<dbReference type="AlphaFoldDB" id="A0A2Z5G795"/>
<gene>
    <name evidence="2" type="ORF">ACPOL_5324</name>
</gene>
<sequence length="79" mass="9067">MREGEASTGGQSEQEQELLTHSEDLHDEIAIIAAGRSQRKWRRSSLRRNSISHDEPGMLKRRSKMPLKKACEKLIKPEL</sequence>
<dbReference type="KEGG" id="abas:ACPOL_5324"/>
<evidence type="ECO:0000256" key="1">
    <source>
        <dbReference type="SAM" id="MobiDB-lite"/>
    </source>
</evidence>
<keyword evidence="3" id="KW-1185">Reference proteome</keyword>
<proteinExistence type="predicted"/>
<accession>A0A2Z5G795</accession>
<evidence type="ECO:0000313" key="3">
    <source>
        <dbReference type="Proteomes" id="UP000253606"/>
    </source>
</evidence>